<gene>
    <name evidence="2" type="ORF">BG006_011033</name>
</gene>
<feature type="compositionally biased region" description="Basic and acidic residues" evidence="1">
    <location>
        <begin position="87"/>
        <end position="98"/>
    </location>
</feature>
<keyword evidence="3" id="KW-1185">Reference proteome</keyword>
<evidence type="ECO:0000256" key="1">
    <source>
        <dbReference type="SAM" id="MobiDB-lite"/>
    </source>
</evidence>
<feature type="region of interest" description="Disordered" evidence="1">
    <location>
        <begin position="87"/>
        <end position="146"/>
    </location>
</feature>
<evidence type="ECO:0000313" key="3">
    <source>
        <dbReference type="Proteomes" id="UP000696485"/>
    </source>
</evidence>
<comment type="caution">
    <text evidence="2">The sequence shown here is derived from an EMBL/GenBank/DDBJ whole genome shotgun (WGS) entry which is preliminary data.</text>
</comment>
<evidence type="ECO:0000313" key="2">
    <source>
        <dbReference type="EMBL" id="KAF9325489.1"/>
    </source>
</evidence>
<dbReference type="AlphaFoldDB" id="A0A9P5VID0"/>
<dbReference type="Proteomes" id="UP000696485">
    <property type="component" value="Unassembled WGS sequence"/>
</dbReference>
<dbReference type="EMBL" id="JAAAUY010000916">
    <property type="protein sequence ID" value="KAF9325489.1"/>
    <property type="molecule type" value="Genomic_DNA"/>
</dbReference>
<name>A0A9P5VID0_9FUNG</name>
<organism evidence="2 3">
    <name type="scientific">Podila minutissima</name>
    <dbReference type="NCBI Taxonomy" id="64525"/>
    <lineage>
        <taxon>Eukaryota</taxon>
        <taxon>Fungi</taxon>
        <taxon>Fungi incertae sedis</taxon>
        <taxon>Mucoromycota</taxon>
        <taxon>Mortierellomycotina</taxon>
        <taxon>Mortierellomycetes</taxon>
        <taxon>Mortierellales</taxon>
        <taxon>Mortierellaceae</taxon>
        <taxon>Podila</taxon>
    </lineage>
</organism>
<protein>
    <submittedName>
        <fullName evidence="2">Uncharacterized protein</fullName>
    </submittedName>
</protein>
<feature type="region of interest" description="Disordered" evidence="1">
    <location>
        <begin position="29"/>
        <end position="60"/>
    </location>
</feature>
<reference evidence="2" key="1">
    <citation type="journal article" date="2020" name="Fungal Divers.">
        <title>Resolving the Mortierellaceae phylogeny through synthesis of multi-gene phylogenetics and phylogenomics.</title>
        <authorList>
            <person name="Vandepol N."/>
            <person name="Liber J."/>
            <person name="Desiro A."/>
            <person name="Na H."/>
            <person name="Kennedy M."/>
            <person name="Barry K."/>
            <person name="Grigoriev I.V."/>
            <person name="Miller A.N."/>
            <person name="O'Donnell K."/>
            <person name="Stajich J.E."/>
            <person name="Bonito G."/>
        </authorList>
    </citation>
    <scope>NUCLEOTIDE SEQUENCE</scope>
    <source>
        <strain evidence="2">NVP1</strain>
    </source>
</reference>
<proteinExistence type="predicted"/>
<sequence>MHTQTLCPHSNLASGATRYFSTQLRLLKEIGASPEKSRPVSRSRDSPSRTQRGPISTGTLRKIVMEEVAIPGKYQMYFKPDKRATRKLEGDAKVERTRSAKKVAAAKWRKDRRDEEEEEEEKDSSTSSSSPSSLDPSTGASSRPKGFDNVAWRALEQVYAREVLPHPYLHRDYLDITEIKLLEDRKTFQLWYHPKPNDLVTSDQIAEALSKHVHALKAMLARHARQTTSSRLVFQFVRQSDRQAEMD</sequence>
<feature type="compositionally biased region" description="Low complexity" evidence="1">
    <location>
        <begin position="125"/>
        <end position="142"/>
    </location>
</feature>
<accession>A0A9P5VID0</accession>
<feature type="compositionally biased region" description="Polar residues" evidence="1">
    <location>
        <begin position="50"/>
        <end position="59"/>
    </location>
</feature>
<feature type="compositionally biased region" description="Basic and acidic residues" evidence="1">
    <location>
        <begin position="35"/>
        <end position="47"/>
    </location>
</feature>
<feature type="non-terminal residue" evidence="2">
    <location>
        <position position="1"/>
    </location>
</feature>